<dbReference type="GO" id="GO:0004672">
    <property type="term" value="F:protein kinase activity"/>
    <property type="evidence" value="ECO:0007669"/>
    <property type="project" value="InterPro"/>
</dbReference>
<dbReference type="PIRSF" id="PIRSF000654">
    <property type="entry name" value="Integrin-linked_kinase"/>
    <property type="match status" value="1"/>
</dbReference>
<keyword evidence="3" id="KW-1185">Reference proteome</keyword>
<protein>
    <recommendedName>
        <fullName evidence="1">Protein kinase domain-containing protein</fullName>
    </recommendedName>
</protein>
<sequence length="250" mass="28174">MQQYKNEVEILRAVDSEYIIHYIDSWMDKEKKKVVIITQYMPSGTILQYIKNKNVSLKAIKKWAVQILNGLNYLHSRNPPIIHKDLKCANLFIDGVVSLIRIGDLGLASHSTKDSPIAGTIPYMAPEIIDSNVYNEKTDMYAFGMCLLEILTKKTPYSECQSTNELLAKILSDEPPAALAEISDPDFKQLIEQLLGPPETRPTAADLLVDSFLLQESDEVSLSQRESAAEFHPVENWIPVQFPRVVARGV</sequence>
<feature type="domain" description="Protein kinase" evidence="1">
    <location>
        <begin position="1"/>
        <end position="213"/>
    </location>
</feature>
<organism evidence="2">
    <name type="scientific">Blastocystis hominis</name>
    <dbReference type="NCBI Taxonomy" id="12968"/>
    <lineage>
        <taxon>Eukaryota</taxon>
        <taxon>Sar</taxon>
        <taxon>Stramenopiles</taxon>
        <taxon>Bigyra</taxon>
        <taxon>Opalozoa</taxon>
        <taxon>Opalinata</taxon>
        <taxon>Blastocystidae</taxon>
        <taxon>Blastocystis</taxon>
    </lineage>
</organism>
<dbReference type="Proteomes" id="UP000008312">
    <property type="component" value="Unassembled WGS sequence"/>
</dbReference>
<evidence type="ECO:0000259" key="1">
    <source>
        <dbReference type="PROSITE" id="PS50011"/>
    </source>
</evidence>
<dbReference type="InterPro" id="IPR008271">
    <property type="entry name" value="Ser/Thr_kinase_AS"/>
</dbReference>
<dbReference type="InterPro" id="IPR011009">
    <property type="entry name" value="Kinase-like_dom_sf"/>
</dbReference>
<dbReference type="PANTHER" id="PTHR13902">
    <property type="entry name" value="SERINE/THREONINE-PROTEIN KINASE WNK WITH NO LYSINE -RELATED"/>
    <property type="match status" value="1"/>
</dbReference>
<dbReference type="PROSITE" id="PS00108">
    <property type="entry name" value="PROTEIN_KINASE_ST"/>
    <property type="match status" value="1"/>
</dbReference>
<dbReference type="InterPro" id="IPR050588">
    <property type="entry name" value="WNK_Ser-Thr_kinase"/>
</dbReference>
<evidence type="ECO:0000313" key="3">
    <source>
        <dbReference type="Proteomes" id="UP000008312"/>
    </source>
</evidence>
<reference evidence="2" key="1">
    <citation type="submission" date="2010-02" db="EMBL/GenBank/DDBJ databases">
        <title>Sequencing and annotation of the Blastocystis hominis genome.</title>
        <authorList>
            <person name="Wincker P."/>
        </authorList>
    </citation>
    <scope>NUCLEOTIDE SEQUENCE</scope>
    <source>
        <strain evidence="2">Singapore isolate B</strain>
    </source>
</reference>
<dbReference type="EMBL" id="FN668647">
    <property type="protein sequence ID" value="CBK22171.2"/>
    <property type="molecule type" value="Genomic_DNA"/>
</dbReference>
<dbReference type="Pfam" id="PF00069">
    <property type="entry name" value="Pkinase"/>
    <property type="match status" value="1"/>
</dbReference>
<dbReference type="Gene3D" id="1.10.510.10">
    <property type="entry name" value="Transferase(Phosphotransferase) domain 1"/>
    <property type="match status" value="1"/>
</dbReference>
<dbReference type="InterPro" id="IPR000719">
    <property type="entry name" value="Prot_kinase_dom"/>
</dbReference>
<dbReference type="AlphaFoldDB" id="D8M282"/>
<dbReference type="OrthoDB" id="4062651at2759"/>
<dbReference type="GO" id="GO:0005524">
    <property type="term" value="F:ATP binding"/>
    <property type="evidence" value="ECO:0007669"/>
    <property type="project" value="InterPro"/>
</dbReference>
<dbReference type="SUPFAM" id="SSF56112">
    <property type="entry name" value="Protein kinase-like (PK-like)"/>
    <property type="match status" value="1"/>
</dbReference>
<gene>
    <name evidence="2" type="ORF">GSBLH_T00002225001</name>
</gene>
<dbReference type="OMA" id="HIMIQIT"/>
<dbReference type="PROSITE" id="PS50011">
    <property type="entry name" value="PROTEIN_KINASE_DOM"/>
    <property type="match status" value="1"/>
</dbReference>
<name>D8M282_BLAHO</name>
<dbReference type="SMART" id="SM00220">
    <property type="entry name" value="S_TKc"/>
    <property type="match status" value="1"/>
</dbReference>
<proteinExistence type="predicted"/>
<dbReference type="GeneID" id="24919422"/>
<evidence type="ECO:0000313" key="2">
    <source>
        <dbReference type="EMBL" id="CBK22171.2"/>
    </source>
</evidence>
<accession>D8M282</accession>
<dbReference type="RefSeq" id="XP_012896219.1">
    <property type="nucleotide sequence ID" value="XM_013040765.1"/>
</dbReference>
<dbReference type="InParanoid" id="D8M282"/>